<dbReference type="KEGG" id="ffu:CLAFUR5_13272"/>
<feature type="region of interest" description="Disordered" evidence="1">
    <location>
        <begin position="26"/>
        <end position="54"/>
    </location>
</feature>
<evidence type="ECO:0000313" key="3">
    <source>
        <dbReference type="Proteomes" id="UP000756132"/>
    </source>
</evidence>
<dbReference type="GeneID" id="71993150"/>
<name>A0A9Q8UVM6_PASFU</name>
<feature type="compositionally biased region" description="Polar residues" evidence="1">
    <location>
        <begin position="35"/>
        <end position="44"/>
    </location>
</feature>
<gene>
    <name evidence="2" type="ORF">CLAFUR5_13272</name>
</gene>
<accession>A0A9Q8UVM6</accession>
<sequence>MSTTDRMPKVKEIEDLLENTHITDTMNKAAEEARPSNTRSTSRMRTPANRVTKPRWSAISRAISQQAAGRSRMRLTHVRPWAPKSRPPSGRIAALKREMESSDFPTLLEPMLSLDAALASTPTDAPYPFVPRVPMAIFEPCRGVVVRDSAKTSVLQDMSSTIWDPIASVRCDMRRGQYSKHHKECHVEEYQPGENWPYAWHYRAPAVDL</sequence>
<dbReference type="Proteomes" id="UP000756132">
    <property type="component" value="Chromosome 11"/>
</dbReference>
<evidence type="ECO:0000313" key="2">
    <source>
        <dbReference type="EMBL" id="UJO24027.1"/>
    </source>
</evidence>
<keyword evidence="3" id="KW-1185">Reference proteome</keyword>
<dbReference type="EMBL" id="CP090173">
    <property type="protein sequence ID" value="UJO24027.1"/>
    <property type="molecule type" value="Genomic_DNA"/>
</dbReference>
<organism evidence="2 3">
    <name type="scientific">Passalora fulva</name>
    <name type="common">Tomato leaf mold</name>
    <name type="synonym">Cladosporium fulvum</name>
    <dbReference type="NCBI Taxonomy" id="5499"/>
    <lineage>
        <taxon>Eukaryota</taxon>
        <taxon>Fungi</taxon>
        <taxon>Dikarya</taxon>
        <taxon>Ascomycota</taxon>
        <taxon>Pezizomycotina</taxon>
        <taxon>Dothideomycetes</taxon>
        <taxon>Dothideomycetidae</taxon>
        <taxon>Mycosphaerellales</taxon>
        <taxon>Mycosphaerellaceae</taxon>
        <taxon>Fulvia</taxon>
    </lineage>
</organism>
<dbReference type="RefSeq" id="XP_047768393.1">
    <property type="nucleotide sequence ID" value="XM_047912420.1"/>
</dbReference>
<proteinExistence type="predicted"/>
<dbReference type="AlphaFoldDB" id="A0A9Q8UVM6"/>
<reference evidence="2" key="1">
    <citation type="submission" date="2021-12" db="EMBL/GenBank/DDBJ databases">
        <authorList>
            <person name="Zaccaron A."/>
            <person name="Stergiopoulos I."/>
        </authorList>
    </citation>
    <scope>NUCLEOTIDE SEQUENCE</scope>
    <source>
        <strain evidence="2">Race5_Kim</strain>
    </source>
</reference>
<evidence type="ECO:0000256" key="1">
    <source>
        <dbReference type="SAM" id="MobiDB-lite"/>
    </source>
</evidence>
<protein>
    <submittedName>
        <fullName evidence="2">Uncharacterized protein</fullName>
    </submittedName>
</protein>
<reference evidence="2" key="2">
    <citation type="journal article" date="2022" name="Microb. Genom.">
        <title>A chromosome-scale genome assembly of the tomato pathogen Cladosporium fulvum reveals a compartmentalized genome architecture and the presence of a dispensable chromosome.</title>
        <authorList>
            <person name="Zaccaron A.Z."/>
            <person name="Chen L.H."/>
            <person name="Samaras A."/>
            <person name="Stergiopoulos I."/>
        </authorList>
    </citation>
    <scope>NUCLEOTIDE SEQUENCE</scope>
    <source>
        <strain evidence="2">Race5_Kim</strain>
    </source>
</reference>